<dbReference type="SUPFAM" id="SSF52218">
    <property type="entry name" value="Flavoproteins"/>
    <property type="match status" value="1"/>
</dbReference>
<dbReference type="EMBL" id="CP146284">
    <property type="protein sequence ID" value="WWV66303.1"/>
    <property type="molecule type" value="Genomic_DNA"/>
</dbReference>
<proteinExistence type="predicted"/>
<keyword evidence="1" id="KW-0285">Flavoprotein</keyword>
<evidence type="ECO:0000313" key="5">
    <source>
        <dbReference type="Proteomes" id="UP001320603"/>
    </source>
</evidence>
<dbReference type="Proteomes" id="UP001320603">
    <property type="component" value="Chromosome"/>
</dbReference>
<dbReference type="PANTHER" id="PTHR43278:SF2">
    <property type="entry name" value="IRON-SULFUR FLAVOPROTEIN"/>
    <property type="match status" value="1"/>
</dbReference>
<reference evidence="4 5" key="1">
    <citation type="submission" date="2024-02" db="EMBL/GenBank/DDBJ databases">
        <title>Whole genome sequencing of Parabacteroides sp. AD58.</title>
        <authorList>
            <person name="Chaplin A.V."/>
            <person name="Pikina A.P."/>
            <person name="Sokolova S.R."/>
            <person name="Korostin D.O."/>
            <person name="Efimov B.A."/>
        </authorList>
    </citation>
    <scope>NUCLEOTIDE SEQUENCE [LARGE SCALE GENOMIC DNA]</scope>
    <source>
        <strain evidence="4 5">AD58</strain>
    </source>
</reference>
<dbReference type="InterPro" id="IPR005025">
    <property type="entry name" value="FMN_Rdtase-like_dom"/>
</dbReference>
<sequence length="179" mass="20162">MNILVITGSPHKKGTSSLLADNFIAGALEAGHEVFRFDTIFQVTQPCLACNYCRKNNHKCIQEDDMELIWDKLIAADMVVFVTPVYYFGMSAQLKKVIDRFFAINDILRSKPKKAVLLATCGDNEAWAMEPLVAHYKAICKYLHWEDAGQVLAIGVYDRAAIEATQYPEQARTLGKHIH</sequence>
<dbReference type="InterPro" id="IPR051796">
    <property type="entry name" value="ISF_SsuE-like"/>
</dbReference>
<dbReference type="PANTHER" id="PTHR43278">
    <property type="entry name" value="NAD(P)H-DEPENDENT FMN-CONTAINING OXIDOREDUCTASE YWQN-RELATED"/>
    <property type="match status" value="1"/>
</dbReference>
<evidence type="ECO:0000256" key="1">
    <source>
        <dbReference type="ARBA" id="ARBA00022630"/>
    </source>
</evidence>
<evidence type="ECO:0000259" key="3">
    <source>
        <dbReference type="Pfam" id="PF03358"/>
    </source>
</evidence>
<dbReference type="RefSeq" id="WP_251968032.1">
    <property type="nucleotide sequence ID" value="NZ_CP146284.1"/>
</dbReference>
<keyword evidence="2" id="KW-0288">FMN</keyword>
<name>A0ABZ2IK63_9BACT</name>
<dbReference type="Gene3D" id="3.40.50.360">
    <property type="match status" value="1"/>
</dbReference>
<gene>
    <name evidence="4" type="ORF">NEE14_015235</name>
</gene>
<dbReference type="InterPro" id="IPR029039">
    <property type="entry name" value="Flavoprotein-like_sf"/>
</dbReference>
<protein>
    <submittedName>
        <fullName evidence="4">Flavodoxin family protein</fullName>
    </submittedName>
</protein>
<accession>A0ABZ2IK63</accession>
<evidence type="ECO:0000313" key="4">
    <source>
        <dbReference type="EMBL" id="WWV66303.1"/>
    </source>
</evidence>
<feature type="domain" description="NADPH-dependent FMN reductase-like" evidence="3">
    <location>
        <begin position="1"/>
        <end position="123"/>
    </location>
</feature>
<dbReference type="Pfam" id="PF03358">
    <property type="entry name" value="FMN_red"/>
    <property type="match status" value="1"/>
</dbReference>
<organism evidence="4 5">
    <name type="scientific">Parabacteroides absconsus</name>
    <dbReference type="NCBI Taxonomy" id="2951805"/>
    <lineage>
        <taxon>Bacteria</taxon>
        <taxon>Pseudomonadati</taxon>
        <taxon>Bacteroidota</taxon>
        <taxon>Bacteroidia</taxon>
        <taxon>Bacteroidales</taxon>
        <taxon>Tannerellaceae</taxon>
        <taxon>Parabacteroides</taxon>
    </lineage>
</organism>
<evidence type="ECO:0000256" key="2">
    <source>
        <dbReference type="ARBA" id="ARBA00022643"/>
    </source>
</evidence>
<keyword evidence="5" id="KW-1185">Reference proteome</keyword>